<evidence type="ECO:0000256" key="6">
    <source>
        <dbReference type="SAM" id="Coils"/>
    </source>
</evidence>
<dbReference type="InterPro" id="IPR004147">
    <property type="entry name" value="ABC1_dom"/>
</dbReference>
<keyword evidence="8" id="KW-0812">Transmembrane</keyword>
<comment type="caution">
    <text evidence="10">The sequence shown here is derived from an EMBL/GenBank/DDBJ whole genome shotgun (WGS) entry which is preliminary data.</text>
</comment>
<keyword evidence="8" id="KW-1133">Transmembrane helix</keyword>
<evidence type="ECO:0000313" key="11">
    <source>
        <dbReference type="Proteomes" id="UP000321518"/>
    </source>
</evidence>
<name>A0A511K9Y4_RHOTO</name>
<dbReference type="CDD" id="cd13969">
    <property type="entry name" value="ADCK1-like"/>
    <property type="match status" value="1"/>
</dbReference>
<feature type="compositionally biased region" description="Low complexity" evidence="7">
    <location>
        <begin position="191"/>
        <end position="206"/>
    </location>
</feature>
<proteinExistence type="inferred from homology"/>
<dbReference type="InterPro" id="IPR011009">
    <property type="entry name" value="Kinase-like_dom_sf"/>
</dbReference>
<dbReference type="GO" id="GO:0005634">
    <property type="term" value="C:nucleus"/>
    <property type="evidence" value="ECO:0007669"/>
    <property type="project" value="UniProtKB-SubCell"/>
</dbReference>
<dbReference type="Gene3D" id="1.10.10.10">
    <property type="entry name" value="Winged helix-like DNA-binding domain superfamily/Winged helix DNA-binding domain"/>
    <property type="match status" value="1"/>
</dbReference>
<dbReference type="GO" id="GO:0016301">
    <property type="term" value="F:kinase activity"/>
    <property type="evidence" value="ECO:0007669"/>
    <property type="project" value="UniProtKB-KW"/>
</dbReference>
<feature type="region of interest" description="Disordered" evidence="7">
    <location>
        <begin position="36"/>
        <end position="67"/>
    </location>
</feature>
<accession>A0A511K9Y4</accession>
<evidence type="ECO:0000256" key="7">
    <source>
        <dbReference type="SAM" id="MobiDB-lite"/>
    </source>
</evidence>
<comment type="similarity">
    <text evidence="5">Belongs to the HSF family.</text>
</comment>
<keyword evidence="8" id="KW-0472">Membrane</keyword>
<feature type="compositionally biased region" description="Basic and acidic residues" evidence="7">
    <location>
        <begin position="742"/>
        <end position="753"/>
    </location>
</feature>
<dbReference type="PANTHER" id="PTHR43173">
    <property type="entry name" value="ABC1 FAMILY PROTEIN"/>
    <property type="match status" value="1"/>
</dbReference>
<feature type="compositionally biased region" description="Low complexity" evidence="7">
    <location>
        <begin position="51"/>
        <end position="66"/>
    </location>
</feature>
<feature type="region of interest" description="Disordered" evidence="7">
    <location>
        <begin position="183"/>
        <end position="213"/>
    </location>
</feature>
<dbReference type="PANTHER" id="PTHR43173:SF37">
    <property type="entry name" value="ABC1 FAMILY PROTEIN C10F6.14C"/>
    <property type="match status" value="1"/>
</dbReference>
<dbReference type="InterPro" id="IPR036390">
    <property type="entry name" value="WH_DNA-bd_sf"/>
</dbReference>
<evidence type="ECO:0000256" key="1">
    <source>
        <dbReference type="ARBA" id="ARBA00004123"/>
    </source>
</evidence>
<keyword evidence="3" id="KW-0238">DNA-binding</keyword>
<keyword evidence="6" id="KW-0175">Coiled coil</keyword>
<feature type="region of interest" description="Disordered" evidence="7">
    <location>
        <begin position="733"/>
        <end position="753"/>
    </location>
</feature>
<sequence>MSAAVSAPPIVSLPCPYTAGGCPLFNTLDLPADSPRCAGSCGPSPAPAPSPSSSAAKSSSAASPSSTDSLFNALLLSELSGGPADSFPLPSAPLKQDAYPAYLDFGISPGQLEVPPPATYFHPGPDSSQLSPRHAAGGKKHQLWDIEELVPLDGRKKTRTTPPPAQATLAAQTIAYGAQADLSALPPLPQPRQQAQVQAQAQGASPTPSDDETEVVTPFISKLSYLLSHKEYEPWIGWDSTGQYILIAHTKPHLLSILEKFFRHTVSSSFIRQLNIYGFKRASTSNLLSILDSTPMPLTLSLSSNPNDPEPETFSASDYSAFRNDAFFRSDPAAGKPRPRVVRRWRALGLLGLAGAGLYTYDTHSNASALVRSLRTLIFGATLALDFKLNFDPHDAEGIDRIHERTATRLSALVDANQGMYIKLAQSLAIQAAILPKPYREAFANVFDAAPAVPYEEVVRVFEREFRVSPDEAFEVFERTPIASASIAQVHKARLKAEDGRPWRNEEEGWVAVKVRKEAVPKQMEWDLFCYRALLYSYEKLFDLPVAFISQYVSEQMRKEAHLENEARNAEQTAKYLKDEPGLRERVTVPKVHWRWTGESIMTADFVSACRLTDKKRLDEYRLSLKETMDTATELFSAMVFKWGWVQADPHPGNLLVRPNPSRPSHPQVVLIDHGLYVRLPEDFRHDYCLLWQSLFTGDVRTIEDIAVKWGIRRQNSDIFASLTLLRPHRLRKKESEEEMTKEEREKRERDKFEQRAGLKERLKTMLESEELIPRQLIFVTRAMRMMQGNNQAVGSVTNRLAISAHWAATGLALSRPSSASSLRTVGLRSFAVEKLRLVVFRVVLVFIDIGFLITRVRAWWMETMGKKGEGLEDLLQKQVTDMAREEFGVEIGEEAFQG</sequence>
<dbReference type="Pfam" id="PF03109">
    <property type="entry name" value="ABC1"/>
    <property type="match status" value="1"/>
</dbReference>
<dbReference type="InterPro" id="IPR000232">
    <property type="entry name" value="HSF_DNA-bd"/>
</dbReference>
<keyword evidence="10" id="KW-0418">Kinase</keyword>
<dbReference type="SUPFAM" id="SSF46785">
    <property type="entry name" value="Winged helix' DNA-binding domain"/>
    <property type="match status" value="1"/>
</dbReference>
<evidence type="ECO:0000313" key="10">
    <source>
        <dbReference type="EMBL" id="GEM07152.1"/>
    </source>
</evidence>
<feature type="coiled-coil region" evidence="6">
    <location>
        <begin position="553"/>
        <end position="580"/>
    </location>
</feature>
<dbReference type="GO" id="GO:0043565">
    <property type="term" value="F:sequence-specific DNA binding"/>
    <property type="evidence" value="ECO:0007669"/>
    <property type="project" value="InterPro"/>
</dbReference>
<feature type="transmembrane region" description="Helical" evidence="8">
    <location>
        <begin position="839"/>
        <end position="859"/>
    </location>
</feature>
<dbReference type="InterPro" id="IPR036388">
    <property type="entry name" value="WH-like_DNA-bd_sf"/>
</dbReference>
<evidence type="ECO:0000256" key="5">
    <source>
        <dbReference type="RuleBase" id="RU004020"/>
    </source>
</evidence>
<organism evidence="10 11">
    <name type="scientific">Rhodotorula toruloides</name>
    <name type="common">Yeast</name>
    <name type="synonym">Rhodosporidium toruloides</name>
    <dbReference type="NCBI Taxonomy" id="5286"/>
    <lineage>
        <taxon>Eukaryota</taxon>
        <taxon>Fungi</taxon>
        <taxon>Dikarya</taxon>
        <taxon>Basidiomycota</taxon>
        <taxon>Pucciniomycotina</taxon>
        <taxon>Microbotryomycetes</taxon>
        <taxon>Sporidiobolales</taxon>
        <taxon>Sporidiobolaceae</taxon>
        <taxon>Rhodotorula</taxon>
    </lineage>
</organism>
<dbReference type="EMBL" id="BJWK01000002">
    <property type="protein sequence ID" value="GEM07152.1"/>
    <property type="molecule type" value="Genomic_DNA"/>
</dbReference>
<evidence type="ECO:0000256" key="2">
    <source>
        <dbReference type="ARBA" id="ARBA00009670"/>
    </source>
</evidence>
<reference evidence="10 11" key="1">
    <citation type="submission" date="2019-07" db="EMBL/GenBank/DDBJ databases">
        <title>Rhodotorula toruloides NBRC10032 genome sequencing.</title>
        <authorList>
            <person name="Shida Y."/>
            <person name="Takaku H."/>
            <person name="Ogasawara W."/>
            <person name="Mori K."/>
        </authorList>
    </citation>
    <scope>NUCLEOTIDE SEQUENCE [LARGE SCALE GENOMIC DNA]</scope>
    <source>
        <strain evidence="10 11">NBRC10032</strain>
    </source>
</reference>
<keyword evidence="4" id="KW-0539">Nucleus</keyword>
<protein>
    <submittedName>
        <fullName evidence="10">AarF domain-containing kinase</fullName>
    </submittedName>
</protein>
<comment type="subcellular location">
    <subcellularLocation>
        <location evidence="1">Nucleus</location>
    </subcellularLocation>
</comment>
<dbReference type="Proteomes" id="UP000321518">
    <property type="component" value="Unassembled WGS sequence"/>
</dbReference>
<dbReference type="SUPFAM" id="SSF56112">
    <property type="entry name" value="Protein kinase-like (PK-like)"/>
    <property type="match status" value="1"/>
</dbReference>
<dbReference type="PRINTS" id="PR00056">
    <property type="entry name" value="HSFDOMAIN"/>
</dbReference>
<evidence type="ECO:0000256" key="4">
    <source>
        <dbReference type="ARBA" id="ARBA00023242"/>
    </source>
</evidence>
<evidence type="ECO:0000256" key="3">
    <source>
        <dbReference type="ARBA" id="ARBA00023125"/>
    </source>
</evidence>
<dbReference type="AlphaFoldDB" id="A0A511K9Y4"/>
<dbReference type="InterPro" id="IPR045307">
    <property type="entry name" value="ADCK1_dom"/>
</dbReference>
<feature type="domain" description="HSF-type DNA-binding" evidence="9">
    <location>
        <begin position="215"/>
        <end position="405"/>
    </location>
</feature>
<dbReference type="SMART" id="SM00415">
    <property type="entry name" value="HSF"/>
    <property type="match status" value="1"/>
</dbReference>
<dbReference type="InterPro" id="IPR051130">
    <property type="entry name" value="Mito_struct-func_regulator"/>
</dbReference>
<evidence type="ECO:0000256" key="8">
    <source>
        <dbReference type="SAM" id="Phobius"/>
    </source>
</evidence>
<gene>
    <name evidence="10" type="ORF">Rt10032_c02g1169</name>
</gene>
<keyword evidence="10" id="KW-0808">Transferase</keyword>
<dbReference type="GO" id="GO:0003700">
    <property type="term" value="F:DNA-binding transcription factor activity"/>
    <property type="evidence" value="ECO:0007669"/>
    <property type="project" value="InterPro"/>
</dbReference>
<evidence type="ECO:0000259" key="9">
    <source>
        <dbReference type="SMART" id="SM00415"/>
    </source>
</evidence>
<comment type="similarity">
    <text evidence="2">Belongs to the protein kinase superfamily. ADCK protein kinase family.</text>
</comment>
<dbReference type="Pfam" id="PF00447">
    <property type="entry name" value="HSF_DNA-bind"/>
    <property type="match status" value="1"/>
</dbReference>
<dbReference type="OrthoDB" id="427480at2759"/>